<protein>
    <recommendedName>
        <fullName evidence="2">RNA helicase</fullName>
        <ecNumber evidence="2">3.6.4.13</ecNumber>
    </recommendedName>
</protein>
<keyword evidence="3" id="KW-0547">Nucleotide-binding</keyword>
<dbReference type="GO" id="GO:0003723">
    <property type="term" value="F:RNA binding"/>
    <property type="evidence" value="ECO:0007669"/>
    <property type="project" value="TreeGrafter"/>
</dbReference>
<evidence type="ECO:0000313" key="11">
    <source>
        <dbReference type="Proteomes" id="UP000600139"/>
    </source>
</evidence>
<evidence type="ECO:0000313" key="10">
    <source>
        <dbReference type="EMBL" id="MBK1814234.1"/>
    </source>
</evidence>
<organism evidence="10 11">
    <name type="scientific">Luteolibacter yonseiensis</name>
    <dbReference type="NCBI Taxonomy" id="1144680"/>
    <lineage>
        <taxon>Bacteria</taxon>
        <taxon>Pseudomonadati</taxon>
        <taxon>Verrucomicrobiota</taxon>
        <taxon>Verrucomicrobiia</taxon>
        <taxon>Verrucomicrobiales</taxon>
        <taxon>Verrucomicrobiaceae</taxon>
        <taxon>Luteolibacter</taxon>
    </lineage>
</organism>
<dbReference type="Gene3D" id="3.40.50.300">
    <property type="entry name" value="P-loop containing nucleotide triphosphate hydrolases"/>
    <property type="match status" value="2"/>
</dbReference>
<gene>
    <name evidence="10" type="primary">hrpA</name>
    <name evidence="10" type="ORF">JIN84_01255</name>
</gene>
<dbReference type="CDD" id="cd18791">
    <property type="entry name" value="SF2_C_RHA"/>
    <property type="match status" value="1"/>
</dbReference>
<dbReference type="Pfam" id="PF11898">
    <property type="entry name" value="DUF3418"/>
    <property type="match status" value="1"/>
</dbReference>
<reference evidence="10" key="1">
    <citation type="submission" date="2021-01" db="EMBL/GenBank/DDBJ databases">
        <title>Modified the classification status of verrucomicrobia.</title>
        <authorList>
            <person name="Feng X."/>
        </authorList>
    </citation>
    <scope>NUCLEOTIDE SEQUENCE</scope>
    <source>
        <strain evidence="10">JCM 18052</strain>
    </source>
</reference>
<comment type="similarity">
    <text evidence="1">Belongs to the DEAD box helicase family. DEAH subfamily.</text>
</comment>
<evidence type="ECO:0000256" key="6">
    <source>
        <dbReference type="ARBA" id="ARBA00022840"/>
    </source>
</evidence>
<evidence type="ECO:0000256" key="5">
    <source>
        <dbReference type="ARBA" id="ARBA00022806"/>
    </source>
</evidence>
<dbReference type="FunFam" id="1.20.120.1080:FF:000005">
    <property type="entry name" value="ATP-dependent helicase HrpA"/>
    <property type="match status" value="1"/>
</dbReference>
<dbReference type="Pfam" id="PF21010">
    <property type="entry name" value="HA2_C"/>
    <property type="match status" value="1"/>
</dbReference>
<dbReference type="PROSITE" id="PS51192">
    <property type="entry name" value="HELICASE_ATP_BIND_1"/>
    <property type="match status" value="1"/>
</dbReference>
<dbReference type="SUPFAM" id="SSF52540">
    <property type="entry name" value="P-loop containing nucleoside triphosphate hydrolases"/>
    <property type="match status" value="1"/>
</dbReference>
<dbReference type="InterPro" id="IPR027417">
    <property type="entry name" value="P-loop_NTPase"/>
</dbReference>
<dbReference type="InterPro" id="IPR048333">
    <property type="entry name" value="HA2_WH"/>
</dbReference>
<dbReference type="Gene3D" id="1.20.120.1080">
    <property type="match status" value="1"/>
</dbReference>
<comment type="catalytic activity">
    <reaction evidence="7">
        <text>ATP + H2O = ADP + phosphate + H(+)</text>
        <dbReference type="Rhea" id="RHEA:13065"/>
        <dbReference type="ChEBI" id="CHEBI:15377"/>
        <dbReference type="ChEBI" id="CHEBI:15378"/>
        <dbReference type="ChEBI" id="CHEBI:30616"/>
        <dbReference type="ChEBI" id="CHEBI:43474"/>
        <dbReference type="ChEBI" id="CHEBI:456216"/>
        <dbReference type="EC" id="3.6.4.13"/>
    </reaction>
</comment>
<dbReference type="PANTHER" id="PTHR18934:SF99">
    <property type="entry name" value="ATP-DEPENDENT RNA HELICASE DHX37-RELATED"/>
    <property type="match status" value="1"/>
</dbReference>
<dbReference type="PANTHER" id="PTHR18934">
    <property type="entry name" value="ATP-DEPENDENT RNA HELICASE"/>
    <property type="match status" value="1"/>
</dbReference>
<dbReference type="InterPro" id="IPR010222">
    <property type="entry name" value="RNA_helicase_HrpA"/>
</dbReference>
<evidence type="ECO:0000259" key="9">
    <source>
        <dbReference type="PROSITE" id="PS51194"/>
    </source>
</evidence>
<dbReference type="EMBL" id="JAENIK010000002">
    <property type="protein sequence ID" value="MBK1814234.1"/>
    <property type="molecule type" value="Genomic_DNA"/>
</dbReference>
<dbReference type="InterPro" id="IPR014001">
    <property type="entry name" value="Helicase_ATP-bd"/>
</dbReference>
<evidence type="ECO:0000256" key="4">
    <source>
        <dbReference type="ARBA" id="ARBA00022801"/>
    </source>
</evidence>
<dbReference type="InterPro" id="IPR024590">
    <property type="entry name" value="HrpA_C"/>
</dbReference>
<dbReference type="GO" id="GO:0016787">
    <property type="term" value="F:hydrolase activity"/>
    <property type="evidence" value="ECO:0007669"/>
    <property type="project" value="UniProtKB-KW"/>
</dbReference>
<dbReference type="GO" id="GO:0003724">
    <property type="term" value="F:RNA helicase activity"/>
    <property type="evidence" value="ECO:0007669"/>
    <property type="project" value="UniProtKB-EC"/>
</dbReference>
<proteinExistence type="inferred from homology"/>
<dbReference type="AlphaFoldDB" id="A0A934R2U6"/>
<evidence type="ECO:0000256" key="1">
    <source>
        <dbReference type="ARBA" id="ARBA00008792"/>
    </source>
</evidence>
<evidence type="ECO:0000256" key="3">
    <source>
        <dbReference type="ARBA" id="ARBA00022741"/>
    </source>
</evidence>
<dbReference type="InterPro" id="IPR007502">
    <property type="entry name" value="Helicase-assoc_dom"/>
</dbReference>
<dbReference type="PROSITE" id="PS51194">
    <property type="entry name" value="HELICASE_CTER"/>
    <property type="match status" value="1"/>
</dbReference>
<dbReference type="Proteomes" id="UP000600139">
    <property type="component" value="Unassembled WGS sequence"/>
</dbReference>
<comment type="caution">
    <text evidence="10">The sequence shown here is derived from an EMBL/GenBank/DDBJ whole genome shotgun (WGS) entry which is preliminary data.</text>
</comment>
<evidence type="ECO:0000256" key="2">
    <source>
        <dbReference type="ARBA" id="ARBA00012552"/>
    </source>
</evidence>
<dbReference type="InterPro" id="IPR011709">
    <property type="entry name" value="DEAD-box_helicase_OB_fold"/>
</dbReference>
<dbReference type="SMART" id="SM00847">
    <property type="entry name" value="HA2"/>
    <property type="match status" value="1"/>
</dbReference>
<dbReference type="Pfam" id="PF00271">
    <property type="entry name" value="Helicase_C"/>
    <property type="match status" value="1"/>
</dbReference>
<dbReference type="InterPro" id="IPR001650">
    <property type="entry name" value="Helicase_C-like"/>
</dbReference>
<dbReference type="InterPro" id="IPR011545">
    <property type="entry name" value="DEAD/DEAH_box_helicase_dom"/>
</dbReference>
<keyword evidence="4 10" id="KW-0378">Hydrolase</keyword>
<feature type="domain" description="Helicase ATP-binding" evidence="8">
    <location>
        <begin position="24"/>
        <end position="187"/>
    </location>
</feature>
<name>A0A934R2U6_9BACT</name>
<dbReference type="SMART" id="SM00490">
    <property type="entry name" value="HELICc"/>
    <property type="match status" value="1"/>
</dbReference>
<keyword evidence="6" id="KW-0067">ATP-binding</keyword>
<evidence type="ECO:0000259" key="8">
    <source>
        <dbReference type="PROSITE" id="PS51192"/>
    </source>
</evidence>
<dbReference type="EC" id="3.6.4.13" evidence="2"/>
<dbReference type="FunFam" id="3.40.50.300:FF:000578">
    <property type="entry name" value="probable ATP-dependent RNA helicase DHX35"/>
    <property type="match status" value="1"/>
</dbReference>
<accession>A0A934R2U6</accession>
<dbReference type="NCBIfam" id="TIGR01967">
    <property type="entry name" value="DEAH_box_HrpA"/>
    <property type="match status" value="1"/>
</dbReference>
<feature type="domain" description="Helicase C-terminal" evidence="9">
    <location>
        <begin position="216"/>
        <end position="381"/>
    </location>
</feature>
<dbReference type="Pfam" id="PF00270">
    <property type="entry name" value="DEAD"/>
    <property type="match status" value="1"/>
</dbReference>
<sequence length="1231" mass="138286">MSAFSGNWNYPAELPVVEHREEILAAVRAHPVVVVVSETGSGKTTQLPKMVAEALGVDGGRIGCTQPRRIAAASVSKRVAEELKVPLGDYVGYQVRFEDKTSRETRIKFMTDGILLAETQGDRDLKQYEALILDEAHERSLNIDFLLGYVKRVLERRKDLKLIISSATLDAGSFAEFFSHNGVPAPVIEAPGRMFPVAEFFLPPSDDEDLSQHVARAVDYLGDVEPNGDVLIFLPGEREIRECADVLDGRQYRGTEVLPLFARLGLGDQQRVFNPGNKRRLILATNVAETSLTIPRIACVVDSGVARVSRWSPAKGVQRLQVEPVSQASARQRKGRCGRVRDGVCVRLYDEEELTERPEFTDPEIRRSSLAGVILRMKSLGLPEIDEFPFLDPPSPKAVSEGYRTLREVNALDKDKNLTDYGRQMSRLPVDPRLGRMLIEARKEHCLAEVLPIVAALESNDPRERPAEKAREADAAHARWKDGDSDFIALLRLWNDLSKFRDNRGRWQRNALRKFCGPAFLNARRVMEWANVRDELADLLEREWKLKLGGIGKDLSGTGAYTTIHKALLAGVPRQFGLWDRESKSYRSANGGFFAIFPGSGLFSLPKRFEWVMGMELVETSRLWARRVARIDPAWVEQVAPHLCKSKYGEAHWDENQGAVYGKETVICGGLPVVAGRRIHYGRVDAKAARYIFLREGVIGNGLKKSCRFLDHANDMRLEIEAIEQKLRRPSGLWSDEALLRFYQERIPENINTAAAFYKWLEENEDRLIPGVADVVDEDLSYLGLDGFPDTLIHAGREYPLYYHAAQGERDDGVTIGVHVDKLPKFPDWLPAWGVDGNLRERAEILLRSLPKDYRRICQPIGPAADGFSELWSFAPKDRSIHQALSEYMKDRNGAYVPAGEYDAGKLPPELVTKIWVCDDEGAELAMGDNVAVLKLQLAERMRVRFEAAANADIERTGIGSWDGESLPELVMTPGGAAYPALVDEGKSVGVRAFTSAALAAESHRKGGVRLLWLAHQDQVNYLKKKFPLGLMAKVEMPRLGPGGTSLDTLILLAAEGAAGGVFPRSPDEFRTLAESARGRWYDAASVIGKSIDEIFDILPEIQRWVAANKKDRNLGEIADDIEEQLAWLFRKDFAWRAGFSELREYPRRLKAIRSRLGRLSSLPIVKDLEKMDRFRKLWERWYGDHMAAPEDPALWNPGWVLEEYRISLFAPDVPLLGKVSEKKIEEMLGR</sequence>
<dbReference type="Pfam" id="PF04408">
    <property type="entry name" value="WHD_HA2"/>
    <property type="match status" value="1"/>
</dbReference>
<dbReference type="SMART" id="SM00487">
    <property type="entry name" value="DEXDc"/>
    <property type="match status" value="1"/>
</dbReference>
<keyword evidence="11" id="KW-1185">Reference proteome</keyword>
<dbReference type="Pfam" id="PF07717">
    <property type="entry name" value="OB_NTP_bind"/>
    <property type="match status" value="1"/>
</dbReference>
<dbReference type="GO" id="GO:0005524">
    <property type="term" value="F:ATP binding"/>
    <property type="evidence" value="ECO:0007669"/>
    <property type="project" value="UniProtKB-KW"/>
</dbReference>
<dbReference type="RefSeq" id="WP_200349200.1">
    <property type="nucleotide sequence ID" value="NZ_BAABHZ010000005.1"/>
</dbReference>
<keyword evidence="5 10" id="KW-0347">Helicase</keyword>
<evidence type="ECO:0000256" key="7">
    <source>
        <dbReference type="ARBA" id="ARBA00047984"/>
    </source>
</evidence>